<comment type="catalytic activity">
    <reaction evidence="1">
        <text>ATP + protein L-histidine = ADP + protein N-phospho-L-histidine.</text>
        <dbReference type="EC" id="2.7.13.3"/>
    </reaction>
</comment>
<sequence length="418" mass="48192">MEEKSDQLYNQYFVEIDILNQFEAIFKYANEGIVISDDQSKILKINPSGLKTFGYEHENEVLGQKIEILIPKRFQERHVGHREKYMESPHARSMGLQFDLYALKKGGDEFPVEVSLSPFKNSQGSFVICFIIDISTRKKAEENEKNYRKELEKEVEERTLILKEAIQKLEKTKNELDNSLKREQELNSMKTKFISIASHEFRTPLSTILSSLSLMEKYNELNETEKRNKHNDRIKKSIKNLTDILNDILSVNKIEEGKVIVNPENFNIQNFINELIQDLQGLLKPGQKINFKGAETPETVVFQDPKLLRHILINLLTNAIKFSKEDSPIDISLRLEPNEIYLEVKDYGLGIPKADHEKLFTRFFRSSNVENIQGTGLGLSIVLQYVNYLKGTIKFSSEVGKGSVFNVNLPKNLKSSKI</sequence>
<dbReference type="PROSITE" id="PS50109">
    <property type="entry name" value="HIS_KIN"/>
    <property type="match status" value="1"/>
</dbReference>
<evidence type="ECO:0000256" key="5">
    <source>
        <dbReference type="ARBA" id="ARBA00022777"/>
    </source>
</evidence>
<feature type="coiled-coil region" evidence="7">
    <location>
        <begin position="137"/>
        <end position="189"/>
    </location>
</feature>
<evidence type="ECO:0000259" key="9">
    <source>
        <dbReference type="PROSITE" id="PS50113"/>
    </source>
</evidence>
<dbReference type="GO" id="GO:0000155">
    <property type="term" value="F:phosphorelay sensor kinase activity"/>
    <property type="evidence" value="ECO:0007669"/>
    <property type="project" value="InterPro"/>
</dbReference>
<evidence type="ECO:0000256" key="4">
    <source>
        <dbReference type="ARBA" id="ARBA00022679"/>
    </source>
</evidence>
<dbReference type="InterPro" id="IPR000700">
    <property type="entry name" value="PAS-assoc_C"/>
</dbReference>
<dbReference type="CDD" id="cd00082">
    <property type="entry name" value="HisKA"/>
    <property type="match status" value="1"/>
</dbReference>
<dbReference type="EMBL" id="RJUF01000176">
    <property type="protein sequence ID" value="MCP9764791.1"/>
    <property type="molecule type" value="Genomic_DNA"/>
</dbReference>
<dbReference type="SUPFAM" id="SSF47384">
    <property type="entry name" value="Homodimeric domain of signal transducing histidine kinase"/>
    <property type="match status" value="1"/>
</dbReference>
<dbReference type="SMART" id="SM00388">
    <property type="entry name" value="HisKA"/>
    <property type="match status" value="1"/>
</dbReference>
<comment type="caution">
    <text evidence="10">The sequence shown here is derived from an EMBL/GenBank/DDBJ whole genome shotgun (WGS) entry which is preliminary data.</text>
</comment>
<keyword evidence="11" id="KW-1185">Reference proteome</keyword>
<dbReference type="Pfam" id="PF13426">
    <property type="entry name" value="PAS_9"/>
    <property type="match status" value="1"/>
</dbReference>
<dbReference type="PANTHER" id="PTHR43711:SF26">
    <property type="entry name" value="SENSOR HISTIDINE KINASE RCSC"/>
    <property type="match status" value="1"/>
</dbReference>
<dbReference type="CDD" id="cd00130">
    <property type="entry name" value="PAS"/>
    <property type="match status" value="1"/>
</dbReference>
<dbReference type="CDD" id="cd00075">
    <property type="entry name" value="HATPase"/>
    <property type="match status" value="1"/>
</dbReference>
<dbReference type="SUPFAM" id="SSF55874">
    <property type="entry name" value="ATPase domain of HSP90 chaperone/DNA topoisomerase II/histidine kinase"/>
    <property type="match status" value="1"/>
</dbReference>
<evidence type="ECO:0000313" key="11">
    <source>
        <dbReference type="Proteomes" id="UP001204144"/>
    </source>
</evidence>
<dbReference type="AlphaFoldDB" id="A0AAE3H6B7"/>
<dbReference type="Gene3D" id="3.30.450.20">
    <property type="entry name" value="PAS domain"/>
    <property type="match status" value="1"/>
</dbReference>
<dbReference type="SUPFAM" id="SSF55785">
    <property type="entry name" value="PYP-like sensor domain (PAS domain)"/>
    <property type="match status" value="1"/>
</dbReference>
<accession>A0AAE3H6B7</accession>
<evidence type="ECO:0000256" key="7">
    <source>
        <dbReference type="SAM" id="Coils"/>
    </source>
</evidence>
<dbReference type="Gene3D" id="3.30.565.10">
    <property type="entry name" value="Histidine kinase-like ATPase, C-terminal domain"/>
    <property type="match status" value="1"/>
</dbReference>
<dbReference type="InterPro" id="IPR004358">
    <property type="entry name" value="Sig_transdc_His_kin-like_C"/>
</dbReference>
<keyword evidence="5 10" id="KW-0418">Kinase</keyword>
<dbReference type="InterPro" id="IPR003594">
    <property type="entry name" value="HATPase_dom"/>
</dbReference>
<dbReference type="EC" id="2.7.13.3" evidence="2"/>
<dbReference type="InterPro" id="IPR035965">
    <property type="entry name" value="PAS-like_dom_sf"/>
</dbReference>
<dbReference type="Proteomes" id="UP001204144">
    <property type="component" value="Unassembled WGS sequence"/>
</dbReference>
<feature type="domain" description="PAC" evidence="9">
    <location>
        <begin position="96"/>
        <end position="146"/>
    </location>
</feature>
<evidence type="ECO:0000256" key="1">
    <source>
        <dbReference type="ARBA" id="ARBA00000085"/>
    </source>
</evidence>
<dbReference type="PRINTS" id="PR00344">
    <property type="entry name" value="BCTRLSENSOR"/>
</dbReference>
<dbReference type="NCBIfam" id="TIGR00229">
    <property type="entry name" value="sensory_box"/>
    <property type="match status" value="1"/>
</dbReference>
<keyword evidence="3" id="KW-0597">Phosphoprotein</keyword>
<dbReference type="InterPro" id="IPR050736">
    <property type="entry name" value="Sensor_HK_Regulatory"/>
</dbReference>
<evidence type="ECO:0000256" key="2">
    <source>
        <dbReference type="ARBA" id="ARBA00012438"/>
    </source>
</evidence>
<dbReference type="InterPro" id="IPR036890">
    <property type="entry name" value="HATPase_C_sf"/>
</dbReference>
<reference evidence="10 11" key="1">
    <citation type="submission" date="2018-11" db="EMBL/GenBank/DDBJ databases">
        <title>Novel bacteria species description.</title>
        <authorList>
            <person name="Han J.-H."/>
        </authorList>
    </citation>
    <scope>NUCLEOTIDE SEQUENCE [LARGE SCALE GENOMIC DNA]</scope>
    <source>
        <strain evidence="10 11">KCTC23259</strain>
    </source>
</reference>
<dbReference type="Pfam" id="PF02518">
    <property type="entry name" value="HATPase_c"/>
    <property type="match status" value="1"/>
</dbReference>
<evidence type="ECO:0000256" key="6">
    <source>
        <dbReference type="ARBA" id="ARBA00023012"/>
    </source>
</evidence>
<proteinExistence type="predicted"/>
<evidence type="ECO:0000259" key="8">
    <source>
        <dbReference type="PROSITE" id="PS50109"/>
    </source>
</evidence>
<dbReference type="Pfam" id="PF00512">
    <property type="entry name" value="HisKA"/>
    <property type="match status" value="1"/>
</dbReference>
<organism evidence="10 11">
    <name type="scientific">Lacihabitans soyangensis</name>
    <dbReference type="NCBI Taxonomy" id="869394"/>
    <lineage>
        <taxon>Bacteria</taxon>
        <taxon>Pseudomonadati</taxon>
        <taxon>Bacteroidota</taxon>
        <taxon>Cytophagia</taxon>
        <taxon>Cytophagales</taxon>
        <taxon>Leadbetterellaceae</taxon>
        <taxon>Lacihabitans</taxon>
    </lineage>
</organism>
<feature type="domain" description="Histidine kinase" evidence="8">
    <location>
        <begin position="196"/>
        <end position="413"/>
    </location>
</feature>
<name>A0AAE3H6B7_9BACT</name>
<dbReference type="RefSeq" id="WP_255038479.1">
    <property type="nucleotide sequence ID" value="NZ_RJUF01000176.1"/>
</dbReference>
<dbReference type="InterPro" id="IPR000014">
    <property type="entry name" value="PAS"/>
</dbReference>
<keyword evidence="6" id="KW-0902">Two-component regulatory system</keyword>
<gene>
    <name evidence="10" type="ORF">EGI31_17770</name>
</gene>
<dbReference type="InterPro" id="IPR003661">
    <property type="entry name" value="HisK_dim/P_dom"/>
</dbReference>
<dbReference type="PROSITE" id="PS50113">
    <property type="entry name" value="PAC"/>
    <property type="match status" value="1"/>
</dbReference>
<dbReference type="SMART" id="SM00387">
    <property type="entry name" value="HATPase_c"/>
    <property type="match status" value="1"/>
</dbReference>
<keyword evidence="7" id="KW-0175">Coiled coil</keyword>
<protein>
    <recommendedName>
        <fullName evidence="2">histidine kinase</fullName>
        <ecNumber evidence="2">2.7.13.3</ecNumber>
    </recommendedName>
</protein>
<dbReference type="Gene3D" id="1.10.287.130">
    <property type="match status" value="1"/>
</dbReference>
<evidence type="ECO:0000313" key="10">
    <source>
        <dbReference type="EMBL" id="MCP9764791.1"/>
    </source>
</evidence>
<dbReference type="InterPro" id="IPR005467">
    <property type="entry name" value="His_kinase_dom"/>
</dbReference>
<dbReference type="SMART" id="SM00091">
    <property type="entry name" value="PAS"/>
    <property type="match status" value="1"/>
</dbReference>
<evidence type="ECO:0000256" key="3">
    <source>
        <dbReference type="ARBA" id="ARBA00022553"/>
    </source>
</evidence>
<dbReference type="InterPro" id="IPR036097">
    <property type="entry name" value="HisK_dim/P_sf"/>
</dbReference>
<dbReference type="PANTHER" id="PTHR43711">
    <property type="entry name" value="TWO-COMPONENT HISTIDINE KINASE"/>
    <property type="match status" value="1"/>
</dbReference>
<dbReference type="FunFam" id="3.30.565.10:FF:000006">
    <property type="entry name" value="Sensor histidine kinase WalK"/>
    <property type="match status" value="1"/>
</dbReference>
<keyword evidence="4" id="KW-0808">Transferase</keyword>